<dbReference type="EMBL" id="SOEY01000014">
    <property type="protein sequence ID" value="TFB74185.1"/>
    <property type="molecule type" value="Genomic_DNA"/>
</dbReference>
<gene>
    <name evidence="4" type="ORF">E3O06_07205</name>
</gene>
<keyword evidence="5" id="KW-1185">Reference proteome</keyword>
<evidence type="ECO:0000259" key="3">
    <source>
        <dbReference type="Pfam" id="PF06119"/>
    </source>
</evidence>
<evidence type="ECO:0000256" key="1">
    <source>
        <dbReference type="SAM" id="Phobius"/>
    </source>
</evidence>
<keyword evidence="1" id="KW-1133">Transmembrane helix</keyword>
<accession>A0A4R8UYK2</accession>
<proteinExistence type="predicted"/>
<keyword evidence="2" id="KW-0732">Signal</keyword>
<feature type="domain" description="NIDO" evidence="3">
    <location>
        <begin position="89"/>
        <end position="220"/>
    </location>
</feature>
<organism evidence="4 5">
    <name type="scientific">Cryobacterium glaciale</name>
    <dbReference type="NCBI Taxonomy" id="1259145"/>
    <lineage>
        <taxon>Bacteria</taxon>
        <taxon>Bacillati</taxon>
        <taxon>Actinomycetota</taxon>
        <taxon>Actinomycetes</taxon>
        <taxon>Micrococcales</taxon>
        <taxon>Microbacteriaceae</taxon>
        <taxon>Cryobacterium</taxon>
    </lineage>
</organism>
<dbReference type="InterPro" id="IPR003886">
    <property type="entry name" value="NIDO_dom"/>
</dbReference>
<evidence type="ECO:0000313" key="4">
    <source>
        <dbReference type="EMBL" id="TFB74185.1"/>
    </source>
</evidence>
<feature type="chain" id="PRO_5020763681" description="NIDO domain-containing protein" evidence="2">
    <location>
        <begin position="36"/>
        <end position="521"/>
    </location>
</feature>
<comment type="caution">
    <text evidence="4">The sequence shown here is derived from an EMBL/GenBank/DDBJ whole genome shotgun (WGS) entry which is preliminary data.</text>
</comment>
<dbReference type="OrthoDB" id="9804511at2"/>
<reference evidence="4 5" key="1">
    <citation type="submission" date="2019-03" db="EMBL/GenBank/DDBJ databases">
        <title>Genomics of glacier-inhabiting Cryobacterium strains.</title>
        <authorList>
            <person name="Liu Q."/>
            <person name="Xin Y.-H."/>
        </authorList>
    </citation>
    <scope>NUCLEOTIDE SEQUENCE [LARGE SCALE GENOMIC DNA]</scope>
    <source>
        <strain evidence="4 5">HLT2-23</strain>
    </source>
</reference>
<dbReference type="RefSeq" id="WP_134502307.1">
    <property type="nucleotide sequence ID" value="NZ_SOEY01000014.1"/>
</dbReference>
<protein>
    <recommendedName>
        <fullName evidence="3">NIDO domain-containing protein</fullName>
    </recommendedName>
</protein>
<dbReference type="Proteomes" id="UP000298173">
    <property type="component" value="Unassembled WGS sequence"/>
</dbReference>
<dbReference type="Pfam" id="PF06119">
    <property type="entry name" value="NIDO"/>
    <property type="match status" value="1"/>
</dbReference>
<feature type="transmembrane region" description="Helical" evidence="1">
    <location>
        <begin position="494"/>
        <end position="515"/>
    </location>
</feature>
<dbReference type="GO" id="GO:0007160">
    <property type="term" value="P:cell-matrix adhesion"/>
    <property type="evidence" value="ECO:0007669"/>
    <property type="project" value="InterPro"/>
</dbReference>
<feature type="signal peptide" evidence="2">
    <location>
        <begin position="1"/>
        <end position="35"/>
    </location>
</feature>
<dbReference type="AlphaFoldDB" id="A0A4R8UYK2"/>
<evidence type="ECO:0000256" key="2">
    <source>
        <dbReference type="SAM" id="SignalP"/>
    </source>
</evidence>
<sequence>MNVTTFFTPKRMLRGLAITAAASLLAISLPMTASATAPGSAGDVSKAMIYGETGPIGAVIPQLRNQDDTSFTIAAPFPINFFGTKYDALCVSTNGTVSPVLTIDTGCSSAYNRNLADLALDNQAPVIAALAADIDLSNRVTSEGSAVVNDGFGEPGNIYYGPTTVDGADAAVLTWYRVLMYNNANSTALSNTFQIVLTKTPTTNGDTVGYDFTIQFNYGLIQDAEEGYTAAACTEASELCVEPGCVEDCARWGIGWANYLPNAVEGEPGTADPYELFATTPMTALIDGAATSLTANSLNSSVPGRYTFSMVGGVTQEFVVPTMDGIPSGAVPPVFTLDAVEPVPAPALGQITSAENGVAVASTVARDAAGTGVTVTGADFSVSLAGLAPDDSALPVDANGIVTLQSDAKARVSGAGFAPNSELRVYLFSTPVLLGTLTTNAAGAFSATFPMPAGVAVGNHTVQVRGFTTGGAVRELNLGVRVIGPQLASTGVDAGIVLGSSLALLVLGAGATLVARRRLAL</sequence>
<keyword evidence="1" id="KW-0472">Membrane</keyword>
<name>A0A4R8UYK2_9MICO</name>
<evidence type="ECO:0000313" key="5">
    <source>
        <dbReference type="Proteomes" id="UP000298173"/>
    </source>
</evidence>
<keyword evidence="1" id="KW-0812">Transmembrane</keyword>